<dbReference type="Proteomes" id="UP001605989">
    <property type="component" value="Unassembled WGS sequence"/>
</dbReference>
<feature type="transmembrane region" description="Helical" evidence="2">
    <location>
        <begin position="220"/>
        <end position="239"/>
    </location>
</feature>
<dbReference type="PROSITE" id="PS51102">
    <property type="entry name" value="PTS_EIIB_TYPE_5"/>
    <property type="match status" value="1"/>
</dbReference>
<dbReference type="GO" id="GO:0008982">
    <property type="term" value="F:protein-N(PI)-phosphohistidine-sugar phosphotransferase activity"/>
    <property type="evidence" value="ECO:0007669"/>
    <property type="project" value="InterPro"/>
</dbReference>
<organism evidence="5 6">
    <name type="scientific">Megasphaera hexanoica</name>
    <dbReference type="NCBI Taxonomy" id="1675036"/>
    <lineage>
        <taxon>Bacteria</taxon>
        <taxon>Bacillati</taxon>
        <taxon>Bacillota</taxon>
        <taxon>Negativicutes</taxon>
        <taxon>Veillonellales</taxon>
        <taxon>Veillonellaceae</taxon>
        <taxon>Megasphaera</taxon>
    </lineage>
</organism>
<dbReference type="KEGG" id="mhw:ACT01_06635"/>
<dbReference type="GO" id="GO:0005886">
    <property type="term" value="C:plasma membrane"/>
    <property type="evidence" value="ECO:0007669"/>
    <property type="project" value="TreeGrafter"/>
</dbReference>
<feature type="domain" description="PTS EIIB type-5" evidence="3">
    <location>
        <begin position="1"/>
        <end position="191"/>
    </location>
</feature>
<name>A0A848BX76_9FIRM</name>
<feature type="modified residue" description="Phosphocysteine; by EIIA" evidence="1">
    <location>
        <position position="72"/>
    </location>
</feature>
<evidence type="ECO:0000313" key="6">
    <source>
        <dbReference type="Proteomes" id="UP000591071"/>
    </source>
</evidence>
<dbReference type="GO" id="GO:0009401">
    <property type="term" value="P:phosphoenolpyruvate-dependent sugar phosphotransferase system"/>
    <property type="evidence" value="ECO:0007669"/>
    <property type="project" value="InterPro"/>
</dbReference>
<dbReference type="InterPro" id="IPR011618">
    <property type="entry name" value="PTS_EIIBC_GUT_N"/>
</dbReference>
<keyword evidence="2" id="KW-0472">Membrane</keyword>
<feature type="transmembrane region" description="Helical" evidence="2">
    <location>
        <begin position="309"/>
        <end position="330"/>
    </location>
</feature>
<feature type="transmembrane region" description="Helical" evidence="2">
    <location>
        <begin position="190"/>
        <end position="214"/>
    </location>
</feature>
<evidence type="ECO:0000259" key="3">
    <source>
        <dbReference type="PROSITE" id="PS51102"/>
    </source>
</evidence>
<dbReference type="EMBL" id="JBIEKR010000007">
    <property type="protein sequence ID" value="MFG6273365.1"/>
    <property type="molecule type" value="Genomic_DNA"/>
</dbReference>
<dbReference type="InterPro" id="IPR004702">
    <property type="entry name" value="PTS_sorb_EIIBC"/>
</dbReference>
<comment type="caution">
    <text evidence="5">The sequence shown here is derived from an EMBL/GenBank/DDBJ whole genome shotgun (WGS) entry which is preliminary data.</text>
</comment>
<reference evidence="5 6" key="1">
    <citation type="submission" date="2020-04" db="EMBL/GenBank/DDBJ databases">
        <authorList>
            <person name="Hitch T.C.A."/>
            <person name="Wylensek D."/>
            <person name="Clavel T."/>
        </authorList>
    </citation>
    <scope>NUCLEOTIDE SEQUENCE [LARGE SCALE GENOMIC DNA]</scope>
    <source>
        <strain evidence="5 6">Oil-RF-744-FAT-WT-6-1</strain>
    </source>
</reference>
<gene>
    <name evidence="4" type="ORF">ACGTZG_09215</name>
    <name evidence="5" type="ORF">HF872_12415</name>
</gene>
<dbReference type="EMBL" id="JABAFG010000033">
    <property type="protein sequence ID" value="NME29408.1"/>
    <property type="molecule type" value="Genomic_DNA"/>
</dbReference>
<evidence type="ECO:0000256" key="1">
    <source>
        <dbReference type="PROSITE-ProRule" id="PRU00425"/>
    </source>
</evidence>
<accession>A0A848BX76</accession>
<dbReference type="AlphaFoldDB" id="A0A848BX76"/>
<dbReference type="PANTHER" id="PTHR39427">
    <property type="match status" value="1"/>
</dbReference>
<reference evidence="4 7" key="2">
    <citation type="submission" date="2024-10" db="EMBL/GenBank/DDBJ databases">
        <authorList>
            <person name="Sang B.-I."/>
            <person name="Prabhaharan D."/>
        </authorList>
    </citation>
    <scope>NUCLEOTIDE SEQUENCE [LARGE SCALE GENOMIC DNA]</scope>
    <source>
        <strain evidence="4 7">MH</strain>
    </source>
</reference>
<evidence type="ECO:0000256" key="2">
    <source>
        <dbReference type="SAM" id="Phobius"/>
    </source>
</evidence>
<proteinExistence type="predicted"/>
<protein>
    <submittedName>
        <fullName evidence="5">PTS glucitol/sorbitol transporter subunit IIB</fullName>
    </submittedName>
</protein>
<keyword evidence="7" id="KW-1185">Reference proteome</keyword>
<dbReference type="RefSeq" id="WP_059075344.1">
    <property type="nucleotide sequence ID" value="NZ_CP011940.1"/>
</dbReference>
<dbReference type="InterPro" id="IPR011638">
    <property type="entry name" value="PTS_EIIBC_GUT_C"/>
</dbReference>
<dbReference type="Proteomes" id="UP000591071">
    <property type="component" value="Unassembled WGS sequence"/>
</dbReference>
<evidence type="ECO:0000313" key="7">
    <source>
        <dbReference type="Proteomes" id="UP001605989"/>
    </source>
</evidence>
<dbReference type="PANTHER" id="PTHR39427:SF1">
    <property type="entry name" value="PTS SYSTEM GLUCITOL_SORBITOL-SPECIFIC EIIB COMPONENT"/>
    <property type="match status" value="1"/>
</dbReference>
<dbReference type="Pfam" id="PF07663">
    <property type="entry name" value="EIIBC-GUT_C"/>
    <property type="match status" value="1"/>
</dbReference>
<keyword evidence="2" id="KW-1133">Transmembrane helix</keyword>
<sequence length="331" mass="34563">MYKPVIVRRGSGGWGGPLTLVPTEEKHKIVSITGGGIHPLAVKIADMCGGEAVDGFSHAIPESEILAVVIDCGGTARCGVYPRKNILTINVLPVGKSGALARFMTPELYVSDVKETNLDYADESSVQAALLRTEDVDAVHKREDLKRKIDAARAGQKRNIITRIGISIGQIVNKFYAAGRETIDVVIKNILPFMAFVSMILGIINASGIGTVIANTISPVAGTLPGMLVISFICAIPFISPILGPGAVIAQVVGTLVGAQIALGNIPVQYALPALFAIDAQVGADFVPVGLSLGEADPDTIELGVPAVLYSRVITGPLSVLIAYAASIGLY</sequence>
<evidence type="ECO:0000313" key="5">
    <source>
        <dbReference type="EMBL" id="NME29408.1"/>
    </source>
</evidence>
<dbReference type="OrthoDB" id="4774329at2"/>
<evidence type="ECO:0000313" key="4">
    <source>
        <dbReference type="EMBL" id="MFG6273365.1"/>
    </source>
</evidence>
<keyword evidence="2" id="KW-0812">Transmembrane</keyword>
<dbReference type="Pfam" id="PF03612">
    <property type="entry name" value="EIIBC-GUT_N"/>
    <property type="match status" value="1"/>
</dbReference>